<evidence type="ECO:0000256" key="2">
    <source>
        <dbReference type="ARBA" id="ARBA00023125"/>
    </source>
</evidence>
<dbReference type="InterPro" id="IPR014036">
    <property type="entry name" value="DeoR-like_C"/>
</dbReference>
<reference evidence="5 6" key="1">
    <citation type="submission" date="2018-06" db="EMBL/GenBank/DDBJ databases">
        <authorList>
            <consortium name="Pathogen Informatics"/>
            <person name="Doyle S."/>
        </authorList>
    </citation>
    <scope>NUCLEOTIDE SEQUENCE [LARGE SCALE GENOMIC DNA]</scope>
    <source>
        <strain evidence="5 6">NCTC10851</strain>
    </source>
</reference>
<dbReference type="PROSITE" id="PS00894">
    <property type="entry name" value="HTH_DEOR_1"/>
    <property type="match status" value="1"/>
</dbReference>
<evidence type="ECO:0000259" key="4">
    <source>
        <dbReference type="PROSITE" id="PS51000"/>
    </source>
</evidence>
<sequence>MSDIKERARLQKLEYLLKQLDKIHVRDAAEILNVSEMTIRRDISNSRDTFVLLGGYIIKISQKSNNYFLLEQQDKNITEKMHIGKIAASLIENGDIVFFDCGTTISFIASQILNSVSFTALCCSMNTFFILQEKVNCEIILCGGQYSRDNALVTSIQDQCVIDSVCTTKAFIAASGVDPQYGLTCFKFNEAQTKRKAIAKTRTPIAIFDHTKFNKVYPAYIGDLSMFEFAICDKALPPQFDARKVITELN</sequence>
<dbReference type="EMBL" id="UFSB01000001">
    <property type="protein sequence ID" value="SUU38122.1"/>
    <property type="molecule type" value="Genomic_DNA"/>
</dbReference>
<evidence type="ECO:0000256" key="1">
    <source>
        <dbReference type="ARBA" id="ARBA00023015"/>
    </source>
</evidence>
<name>A0A380VG47_9PAST</name>
<evidence type="ECO:0000256" key="3">
    <source>
        <dbReference type="ARBA" id="ARBA00023163"/>
    </source>
</evidence>
<accession>A0A380VG47</accession>
<dbReference type="AlphaFoldDB" id="A0A380VG47"/>
<dbReference type="PROSITE" id="PS51000">
    <property type="entry name" value="HTH_DEOR_2"/>
    <property type="match status" value="1"/>
</dbReference>
<dbReference type="SUPFAM" id="SSF100950">
    <property type="entry name" value="NagB/RpiA/CoA transferase-like"/>
    <property type="match status" value="1"/>
</dbReference>
<dbReference type="SMART" id="SM00420">
    <property type="entry name" value="HTH_DEOR"/>
    <property type="match status" value="1"/>
</dbReference>
<organism evidence="5 6">
    <name type="scientific">Actinobacillus seminis</name>
    <dbReference type="NCBI Taxonomy" id="722"/>
    <lineage>
        <taxon>Bacteria</taxon>
        <taxon>Pseudomonadati</taxon>
        <taxon>Pseudomonadota</taxon>
        <taxon>Gammaproteobacteria</taxon>
        <taxon>Pasteurellales</taxon>
        <taxon>Pasteurellaceae</taxon>
        <taxon>Actinobacillus</taxon>
    </lineage>
</organism>
<dbReference type="OrthoDB" id="5685843at2"/>
<dbReference type="SMART" id="SM01134">
    <property type="entry name" value="DeoRC"/>
    <property type="match status" value="1"/>
</dbReference>
<gene>
    <name evidence="5" type="primary">glpR_3</name>
    <name evidence="5" type="ORF">NCTC10851_01929</name>
</gene>
<dbReference type="PANTHER" id="PTHR30363">
    <property type="entry name" value="HTH-TYPE TRANSCRIPTIONAL REGULATOR SRLR-RELATED"/>
    <property type="match status" value="1"/>
</dbReference>
<dbReference type="RefSeq" id="WP_115610070.1">
    <property type="nucleotide sequence ID" value="NZ_JBMHIA010000023.1"/>
</dbReference>
<dbReference type="InterPro" id="IPR001034">
    <property type="entry name" value="DeoR_HTH"/>
</dbReference>
<protein>
    <submittedName>
        <fullName evidence="5">Glycerol-3-phosphate regulon repressor</fullName>
    </submittedName>
</protein>
<proteinExistence type="predicted"/>
<dbReference type="GO" id="GO:0003700">
    <property type="term" value="F:DNA-binding transcription factor activity"/>
    <property type="evidence" value="ECO:0007669"/>
    <property type="project" value="InterPro"/>
</dbReference>
<dbReference type="PANTHER" id="PTHR30363:SF8">
    <property type="entry name" value="DEOXYRIBOSE OPERON REPRESSOR"/>
    <property type="match status" value="1"/>
</dbReference>
<dbReference type="InterPro" id="IPR050313">
    <property type="entry name" value="Carb_Metab_HTH_regulators"/>
</dbReference>
<dbReference type="NCBIfam" id="NF007961">
    <property type="entry name" value="PRK10681.1"/>
    <property type="match status" value="1"/>
</dbReference>
<feature type="domain" description="HTH deoR-type" evidence="4">
    <location>
        <begin position="6"/>
        <end position="58"/>
    </location>
</feature>
<keyword evidence="2" id="KW-0238">DNA-binding</keyword>
<keyword evidence="1" id="KW-0805">Transcription regulation</keyword>
<dbReference type="Pfam" id="PF00455">
    <property type="entry name" value="DeoRC"/>
    <property type="match status" value="1"/>
</dbReference>
<keyword evidence="3" id="KW-0804">Transcription</keyword>
<dbReference type="Proteomes" id="UP000254507">
    <property type="component" value="Unassembled WGS sequence"/>
</dbReference>
<dbReference type="Pfam" id="PF08220">
    <property type="entry name" value="HTH_DeoR"/>
    <property type="match status" value="1"/>
</dbReference>
<dbReference type="GO" id="GO:0003677">
    <property type="term" value="F:DNA binding"/>
    <property type="evidence" value="ECO:0007669"/>
    <property type="project" value="UniProtKB-KW"/>
</dbReference>
<dbReference type="InterPro" id="IPR018356">
    <property type="entry name" value="Tscrpt_reg_HTH_DeoR_CS"/>
</dbReference>
<dbReference type="InterPro" id="IPR037171">
    <property type="entry name" value="NagB/RpiA_transferase-like"/>
</dbReference>
<evidence type="ECO:0000313" key="5">
    <source>
        <dbReference type="EMBL" id="SUU38122.1"/>
    </source>
</evidence>
<evidence type="ECO:0000313" key="6">
    <source>
        <dbReference type="Proteomes" id="UP000254507"/>
    </source>
</evidence>